<dbReference type="RefSeq" id="XP_020065178.1">
    <property type="nucleotide sequence ID" value="XM_020206841.1"/>
</dbReference>
<evidence type="ECO:0000313" key="1">
    <source>
        <dbReference type="EMBL" id="ODV80056.1"/>
    </source>
</evidence>
<evidence type="ECO:0000313" key="2">
    <source>
        <dbReference type="Proteomes" id="UP000094285"/>
    </source>
</evidence>
<reference evidence="2" key="1">
    <citation type="submission" date="2016-05" db="EMBL/GenBank/DDBJ databases">
        <title>Comparative genomics of biotechnologically important yeasts.</title>
        <authorList>
            <consortium name="DOE Joint Genome Institute"/>
            <person name="Riley R."/>
            <person name="Haridas S."/>
            <person name="Wolfe K.H."/>
            <person name="Lopes M.R."/>
            <person name="Hittinger C.T."/>
            <person name="Goker M."/>
            <person name="Salamov A."/>
            <person name="Wisecaver J."/>
            <person name="Long T.M."/>
            <person name="Aerts A.L."/>
            <person name="Barry K."/>
            <person name="Choi C."/>
            <person name="Clum A."/>
            <person name="Coughlan A.Y."/>
            <person name="Deshpande S."/>
            <person name="Douglass A.P."/>
            <person name="Hanson S.J."/>
            <person name="Klenk H.-P."/>
            <person name="Labutti K."/>
            <person name="Lapidus A."/>
            <person name="Lindquist E."/>
            <person name="Lipzen A."/>
            <person name="Meier-Kolthoff J.P."/>
            <person name="Ohm R.A."/>
            <person name="Otillar R.P."/>
            <person name="Pangilinan J."/>
            <person name="Peng Y."/>
            <person name="Rokas A."/>
            <person name="Rosa C.A."/>
            <person name="Scheuner C."/>
            <person name="Sibirny A.A."/>
            <person name="Slot J.C."/>
            <person name="Stielow J.B."/>
            <person name="Sun H."/>
            <person name="Kurtzman C.P."/>
            <person name="Blackwell M."/>
            <person name="Grigoriev I.V."/>
            <person name="Jeffries T.W."/>
        </authorList>
    </citation>
    <scope>NUCLEOTIDE SEQUENCE [LARGE SCALE GENOMIC DNA]</scope>
    <source>
        <strain evidence="2">NRRL Y-17324</strain>
    </source>
</reference>
<name>A0A1E4SKL9_9ASCO</name>
<dbReference type="GeneID" id="30980978"/>
<keyword evidence="2" id="KW-1185">Reference proteome</keyword>
<dbReference type="AlphaFoldDB" id="A0A1E4SKL9"/>
<protein>
    <submittedName>
        <fullName evidence="1">Uncharacterized protein</fullName>
    </submittedName>
</protein>
<dbReference type="EMBL" id="KV453911">
    <property type="protein sequence ID" value="ODV80056.1"/>
    <property type="molecule type" value="Genomic_DNA"/>
</dbReference>
<gene>
    <name evidence="1" type="ORF">CANTADRAFT_225915</name>
</gene>
<accession>A0A1E4SKL9</accession>
<dbReference type="Proteomes" id="UP000094285">
    <property type="component" value="Unassembled WGS sequence"/>
</dbReference>
<proteinExistence type="predicted"/>
<sequence>MTSALLLHLHIRIAVPNHPTRCSSIFGWSPNGNIQRSIAIISNVIPTTSLLPAIKGTSAASTISSGDCPICSHFSLFLIGTFSRLRKIWGTSQLTDEGSLHYGRSRNHFLNYVPVAYWTRHPSCWYTFRPVWTTPTVLS</sequence>
<organism evidence="1 2">
    <name type="scientific">Suhomyces tanzawaensis NRRL Y-17324</name>
    <dbReference type="NCBI Taxonomy" id="984487"/>
    <lineage>
        <taxon>Eukaryota</taxon>
        <taxon>Fungi</taxon>
        <taxon>Dikarya</taxon>
        <taxon>Ascomycota</taxon>
        <taxon>Saccharomycotina</taxon>
        <taxon>Pichiomycetes</taxon>
        <taxon>Debaryomycetaceae</taxon>
        <taxon>Suhomyces</taxon>
    </lineage>
</organism>